<dbReference type="STRING" id="745531.A0A0C3PGQ8"/>
<dbReference type="AlphaFoldDB" id="A0A0C3PGQ8"/>
<name>A0A0C3PGQ8_PHLG1</name>
<sequence>MILTSSLVVLHEGQSQGTYETIGGIECYVTAAEGDYPKAKVVLLVTDVFGLPLLNNTLLADGFAANGFKTVMPDFMQGDPVPEANLKIPNWDRQSWFSRHSPETWQPVMDALVGALREQGVTRIGTTGYCFGAPPTFYLAFKNESHVTVITHPSKLAFPDDFEKYKATSKAHLLINSCEIDPPFPAEYQAKTDEMMGGGQFAPGYERTYWEGCIHGFAVKGDMSDPKTKAGKEGSFKATVEFYKRYL</sequence>
<dbReference type="Gene3D" id="3.40.50.1820">
    <property type="entry name" value="alpha/beta hydrolase"/>
    <property type="match status" value="1"/>
</dbReference>
<proteinExistence type="predicted"/>
<dbReference type="GO" id="GO:0016787">
    <property type="term" value="F:hydrolase activity"/>
    <property type="evidence" value="ECO:0007669"/>
    <property type="project" value="InterPro"/>
</dbReference>
<dbReference type="PANTHER" id="PTHR17630">
    <property type="entry name" value="DIENELACTONE HYDROLASE"/>
    <property type="match status" value="1"/>
</dbReference>
<dbReference type="InterPro" id="IPR002925">
    <property type="entry name" value="Dienelactn_hydro"/>
</dbReference>
<feature type="domain" description="Dienelactone hydrolase" evidence="1">
    <location>
        <begin position="32"/>
        <end position="247"/>
    </location>
</feature>
<dbReference type="PANTHER" id="PTHR17630:SF44">
    <property type="entry name" value="PROTEIN AIM2"/>
    <property type="match status" value="1"/>
</dbReference>
<evidence type="ECO:0000259" key="1">
    <source>
        <dbReference type="Pfam" id="PF01738"/>
    </source>
</evidence>
<gene>
    <name evidence="2" type="ORF">PHLGIDRAFT_14854</name>
</gene>
<organism evidence="2 3">
    <name type="scientific">Phlebiopsis gigantea (strain 11061_1 CR5-6)</name>
    <name type="common">White-rot fungus</name>
    <name type="synonym">Peniophora gigantea</name>
    <dbReference type="NCBI Taxonomy" id="745531"/>
    <lineage>
        <taxon>Eukaryota</taxon>
        <taxon>Fungi</taxon>
        <taxon>Dikarya</taxon>
        <taxon>Basidiomycota</taxon>
        <taxon>Agaricomycotina</taxon>
        <taxon>Agaricomycetes</taxon>
        <taxon>Polyporales</taxon>
        <taxon>Phanerochaetaceae</taxon>
        <taxon>Phlebiopsis</taxon>
    </lineage>
</organism>
<evidence type="ECO:0000313" key="2">
    <source>
        <dbReference type="EMBL" id="KIP04968.1"/>
    </source>
</evidence>
<accession>A0A0C3PGQ8</accession>
<dbReference type="SUPFAM" id="SSF53474">
    <property type="entry name" value="alpha/beta-Hydrolases"/>
    <property type="match status" value="1"/>
</dbReference>
<keyword evidence="3" id="KW-1185">Reference proteome</keyword>
<dbReference type="Proteomes" id="UP000053257">
    <property type="component" value="Unassembled WGS sequence"/>
</dbReference>
<dbReference type="EMBL" id="KN840557">
    <property type="protein sequence ID" value="KIP04968.1"/>
    <property type="molecule type" value="Genomic_DNA"/>
</dbReference>
<dbReference type="OrthoDB" id="17560at2759"/>
<evidence type="ECO:0000313" key="3">
    <source>
        <dbReference type="Proteomes" id="UP000053257"/>
    </source>
</evidence>
<reference evidence="2 3" key="1">
    <citation type="journal article" date="2014" name="PLoS Genet.">
        <title>Analysis of the Phlebiopsis gigantea genome, transcriptome and secretome provides insight into its pioneer colonization strategies of wood.</title>
        <authorList>
            <person name="Hori C."/>
            <person name="Ishida T."/>
            <person name="Igarashi K."/>
            <person name="Samejima M."/>
            <person name="Suzuki H."/>
            <person name="Master E."/>
            <person name="Ferreira P."/>
            <person name="Ruiz-Duenas F.J."/>
            <person name="Held B."/>
            <person name="Canessa P."/>
            <person name="Larrondo L.F."/>
            <person name="Schmoll M."/>
            <person name="Druzhinina I.S."/>
            <person name="Kubicek C.P."/>
            <person name="Gaskell J.A."/>
            <person name="Kersten P."/>
            <person name="St John F."/>
            <person name="Glasner J."/>
            <person name="Sabat G."/>
            <person name="Splinter BonDurant S."/>
            <person name="Syed K."/>
            <person name="Yadav J."/>
            <person name="Mgbeahuruike A.C."/>
            <person name="Kovalchuk A."/>
            <person name="Asiegbu F.O."/>
            <person name="Lackner G."/>
            <person name="Hoffmeister D."/>
            <person name="Rencoret J."/>
            <person name="Gutierrez A."/>
            <person name="Sun H."/>
            <person name="Lindquist E."/>
            <person name="Barry K."/>
            <person name="Riley R."/>
            <person name="Grigoriev I.V."/>
            <person name="Henrissat B."/>
            <person name="Kues U."/>
            <person name="Berka R.M."/>
            <person name="Martinez A.T."/>
            <person name="Covert S.F."/>
            <person name="Blanchette R.A."/>
            <person name="Cullen D."/>
        </authorList>
    </citation>
    <scope>NUCLEOTIDE SEQUENCE [LARGE SCALE GENOMIC DNA]</scope>
    <source>
        <strain evidence="2 3">11061_1 CR5-6</strain>
    </source>
</reference>
<dbReference type="InterPro" id="IPR029058">
    <property type="entry name" value="AB_hydrolase_fold"/>
</dbReference>
<protein>
    <recommendedName>
        <fullName evidence="1">Dienelactone hydrolase domain-containing protein</fullName>
    </recommendedName>
</protein>
<dbReference type="Pfam" id="PF01738">
    <property type="entry name" value="DLH"/>
    <property type="match status" value="1"/>
</dbReference>
<dbReference type="HOGENOM" id="CLU_054590_2_2_1"/>